<evidence type="ECO:0000313" key="3">
    <source>
        <dbReference type="Proteomes" id="UP000634134"/>
    </source>
</evidence>
<feature type="chain" id="PRO_5046508495" description="SGNH/GDSL hydrolase family protein" evidence="1">
    <location>
        <begin position="21"/>
        <end position="469"/>
    </location>
</feature>
<evidence type="ECO:0000256" key="1">
    <source>
        <dbReference type="SAM" id="SignalP"/>
    </source>
</evidence>
<name>A0ABR9WHD5_9BACT</name>
<gene>
    <name evidence="2" type="ORF">IEE83_23425</name>
</gene>
<dbReference type="InterPro" id="IPR036514">
    <property type="entry name" value="SGNH_hydro_sf"/>
</dbReference>
<dbReference type="EMBL" id="JACYGY010000001">
    <property type="protein sequence ID" value="MBE9464845.1"/>
    <property type="molecule type" value="Genomic_DNA"/>
</dbReference>
<proteinExistence type="predicted"/>
<dbReference type="Proteomes" id="UP000634134">
    <property type="component" value="Unassembled WGS sequence"/>
</dbReference>
<keyword evidence="1" id="KW-0732">Signal</keyword>
<protein>
    <recommendedName>
        <fullName evidence="4">SGNH/GDSL hydrolase family protein</fullName>
    </recommendedName>
</protein>
<dbReference type="SUPFAM" id="SSF52266">
    <property type="entry name" value="SGNH hydrolase"/>
    <property type="match status" value="1"/>
</dbReference>
<evidence type="ECO:0008006" key="4">
    <source>
        <dbReference type="Google" id="ProtNLM"/>
    </source>
</evidence>
<reference evidence="3" key="1">
    <citation type="submission" date="2023-07" db="EMBL/GenBank/DDBJ databases">
        <title>Dyadobacter sp. nov 'subterranea' isolated from contaminted grondwater.</title>
        <authorList>
            <person name="Szabo I."/>
            <person name="Al-Omari J."/>
            <person name="Szerdahelyi S.G."/>
            <person name="Rado J."/>
        </authorList>
    </citation>
    <scope>NUCLEOTIDE SEQUENCE [LARGE SCALE GENOMIC DNA]</scope>
    <source>
        <strain evidence="3">UP-52</strain>
    </source>
</reference>
<sequence>MKKFSILFFATFLLFSTLSCKDKNNDDAPTVPTDINNPLKSGEISAPVKADPSFSWAPAIGSVNLGDLKGNSSTEPLMISIGEGVEAGYRDGGLYRQGQLTSYPNLVARQMGLAGFDQALFEKENGNGTGYLVRSNSGAIPIFNEVTNNLAYTEKGSTLMKPYSGKITDNFSAPFGGRNIFAANPAQELAYKNNFYINNPQPAYLSNTNYLWVNGYLNASLFSRYVGAGYNSAWEYAKTITPEIALFETGIDVYILNNLRGGGSGLFGGSEFIWERQILNYLKEKGTKSILATVPEVLNFPYFKWYTYENLMKKTGKPIGIQVSDVSTPAAATSDIIFLPTTNVVNLYNGNFKYSYLTDEDVIRKDEISKPEKYNELLLMWSKQYNQPLVDFYAVYKKVIAGNYVSEDGFKIDPSYPNGNFFSADGLYPSAIGQAVLANEVIKVLNSSYHAQIPLINIGIYATEISKVK</sequence>
<dbReference type="Gene3D" id="3.40.50.1110">
    <property type="entry name" value="SGNH hydrolase"/>
    <property type="match status" value="1"/>
</dbReference>
<dbReference type="RefSeq" id="WP_194122875.1">
    <property type="nucleotide sequence ID" value="NZ_JACYGY010000001.1"/>
</dbReference>
<feature type="signal peptide" evidence="1">
    <location>
        <begin position="1"/>
        <end position="20"/>
    </location>
</feature>
<dbReference type="PROSITE" id="PS51257">
    <property type="entry name" value="PROKAR_LIPOPROTEIN"/>
    <property type="match status" value="1"/>
</dbReference>
<keyword evidence="3" id="KW-1185">Reference proteome</keyword>
<comment type="caution">
    <text evidence="2">The sequence shown here is derived from an EMBL/GenBank/DDBJ whole genome shotgun (WGS) entry which is preliminary data.</text>
</comment>
<evidence type="ECO:0000313" key="2">
    <source>
        <dbReference type="EMBL" id="MBE9464845.1"/>
    </source>
</evidence>
<accession>A0ABR9WHD5</accession>
<organism evidence="2 3">
    <name type="scientific">Dyadobacter subterraneus</name>
    <dbReference type="NCBI Taxonomy" id="2773304"/>
    <lineage>
        <taxon>Bacteria</taxon>
        <taxon>Pseudomonadati</taxon>
        <taxon>Bacteroidota</taxon>
        <taxon>Cytophagia</taxon>
        <taxon>Cytophagales</taxon>
        <taxon>Spirosomataceae</taxon>
        <taxon>Dyadobacter</taxon>
    </lineage>
</organism>